<feature type="compositionally biased region" description="Low complexity" evidence="1">
    <location>
        <begin position="30"/>
        <end position="43"/>
    </location>
</feature>
<organism evidence="2 3">
    <name type="scientific">Sorghum bicolor</name>
    <name type="common">Sorghum</name>
    <name type="synonym">Sorghum vulgare</name>
    <dbReference type="NCBI Taxonomy" id="4558"/>
    <lineage>
        <taxon>Eukaryota</taxon>
        <taxon>Viridiplantae</taxon>
        <taxon>Streptophyta</taxon>
        <taxon>Embryophyta</taxon>
        <taxon>Tracheophyta</taxon>
        <taxon>Spermatophyta</taxon>
        <taxon>Magnoliopsida</taxon>
        <taxon>Liliopsida</taxon>
        <taxon>Poales</taxon>
        <taxon>Poaceae</taxon>
        <taxon>PACMAD clade</taxon>
        <taxon>Panicoideae</taxon>
        <taxon>Andropogonodae</taxon>
        <taxon>Andropogoneae</taxon>
        <taxon>Sorghinae</taxon>
        <taxon>Sorghum</taxon>
    </lineage>
</organism>
<gene>
    <name evidence="2" type="ORF">BDA96_07G046200</name>
</gene>
<dbReference type="Proteomes" id="UP000807115">
    <property type="component" value="Chromosome 7"/>
</dbReference>
<dbReference type="Pfam" id="PF00560">
    <property type="entry name" value="LRR_1"/>
    <property type="match status" value="1"/>
</dbReference>
<dbReference type="Gene3D" id="3.80.10.10">
    <property type="entry name" value="Ribonuclease Inhibitor"/>
    <property type="match status" value="1"/>
</dbReference>
<evidence type="ECO:0000256" key="1">
    <source>
        <dbReference type="SAM" id="MobiDB-lite"/>
    </source>
</evidence>
<comment type="caution">
    <text evidence="2">The sequence shown here is derived from an EMBL/GenBank/DDBJ whole genome shotgun (WGS) entry which is preliminary data.</text>
</comment>
<evidence type="ECO:0000313" key="3">
    <source>
        <dbReference type="Proteomes" id="UP000807115"/>
    </source>
</evidence>
<dbReference type="InterPro" id="IPR032675">
    <property type="entry name" value="LRR_dom_sf"/>
</dbReference>
<dbReference type="EMBL" id="CM027686">
    <property type="protein sequence ID" value="KAG0522542.1"/>
    <property type="molecule type" value="Genomic_DNA"/>
</dbReference>
<reference evidence="2" key="1">
    <citation type="journal article" date="2019" name="BMC Genomics">
        <title>A new reference genome for Sorghum bicolor reveals high levels of sequence similarity between sweet and grain genotypes: implications for the genetics of sugar metabolism.</title>
        <authorList>
            <person name="Cooper E.A."/>
            <person name="Brenton Z.W."/>
            <person name="Flinn B.S."/>
            <person name="Jenkins J."/>
            <person name="Shu S."/>
            <person name="Flowers D."/>
            <person name="Luo F."/>
            <person name="Wang Y."/>
            <person name="Xia P."/>
            <person name="Barry K."/>
            <person name="Daum C."/>
            <person name="Lipzen A."/>
            <person name="Yoshinaga Y."/>
            <person name="Schmutz J."/>
            <person name="Saski C."/>
            <person name="Vermerris W."/>
            <person name="Kresovich S."/>
        </authorList>
    </citation>
    <scope>NUCLEOTIDE SEQUENCE</scope>
</reference>
<proteinExistence type="predicted"/>
<sequence length="116" mass="12722">MKRARGDPPPRPCSRHGIGPPAPPPRPRARTAAGHTRGATRRPSPASTDITRLDTSLQQQQHHRPACFPTALGLPLQYLDLSYNYLQGELPDDIGYGLGANLSTLDFGLNKFRPYP</sequence>
<feature type="compositionally biased region" description="Polar residues" evidence="1">
    <location>
        <begin position="45"/>
        <end position="60"/>
    </location>
</feature>
<feature type="region of interest" description="Disordered" evidence="1">
    <location>
        <begin position="1"/>
        <end position="62"/>
    </location>
</feature>
<accession>A0A921QIT0</accession>
<evidence type="ECO:0000313" key="2">
    <source>
        <dbReference type="EMBL" id="KAG0522542.1"/>
    </source>
</evidence>
<protein>
    <submittedName>
        <fullName evidence="2">Uncharacterized protein</fullName>
    </submittedName>
</protein>
<dbReference type="InterPro" id="IPR001611">
    <property type="entry name" value="Leu-rich_rpt"/>
</dbReference>
<reference evidence="2" key="2">
    <citation type="submission" date="2020-10" db="EMBL/GenBank/DDBJ databases">
        <authorList>
            <person name="Cooper E.A."/>
            <person name="Brenton Z.W."/>
            <person name="Flinn B.S."/>
            <person name="Jenkins J."/>
            <person name="Shu S."/>
            <person name="Flowers D."/>
            <person name="Luo F."/>
            <person name="Wang Y."/>
            <person name="Xia P."/>
            <person name="Barry K."/>
            <person name="Daum C."/>
            <person name="Lipzen A."/>
            <person name="Yoshinaga Y."/>
            <person name="Schmutz J."/>
            <person name="Saski C."/>
            <person name="Vermerris W."/>
            <person name="Kresovich S."/>
        </authorList>
    </citation>
    <scope>NUCLEOTIDE SEQUENCE</scope>
</reference>
<name>A0A921QIT0_SORBI</name>
<dbReference type="AlphaFoldDB" id="A0A921QIT0"/>